<dbReference type="PANTHER" id="PTHR38599">
    <property type="entry name" value="CUPIN DOMAIN PROTEIN (AFU_ORTHOLOGUE AFUA_3G13620)"/>
    <property type="match status" value="1"/>
</dbReference>
<organism evidence="2 3">
    <name type="scientific">Aspergillus sydowii CBS 593.65</name>
    <dbReference type="NCBI Taxonomy" id="1036612"/>
    <lineage>
        <taxon>Eukaryota</taxon>
        <taxon>Fungi</taxon>
        <taxon>Dikarya</taxon>
        <taxon>Ascomycota</taxon>
        <taxon>Pezizomycotina</taxon>
        <taxon>Eurotiomycetes</taxon>
        <taxon>Eurotiomycetidae</taxon>
        <taxon>Eurotiales</taxon>
        <taxon>Aspergillaceae</taxon>
        <taxon>Aspergillus</taxon>
        <taxon>Aspergillus subgen. Nidulantes</taxon>
    </lineage>
</organism>
<evidence type="ECO:0000313" key="3">
    <source>
        <dbReference type="Proteomes" id="UP000184356"/>
    </source>
</evidence>
<protein>
    <recommendedName>
        <fullName evidence="1">Cupin type-1 domain-containing protein</fullName>
    </recommendedName>
</protein>
<sequence length="134" mass="14645">MSTSKIAASDIKVVKAGDTYQVEGRPREEFTILNIFHPPNLPGKQIVVVKLWYSPNAASPPHTHSGATIVGVVTEGTVLNQMNDDDPGPGCHHVRSENNTQERASFVAVLIIDDEVVKEGYHKIFVLDAENEAK</sequence>
<dbReference type="OrthoDB" id="5793281at2759"/>
<accession>A0A1L9T9H7</accession>
<reference evidence="3" key="1">
    <citation type="journal article" date="2017" name="Genome Biol.">
        <title>Comparative genomics reveals high biological diversity and specific adaptations in the industrially and medically important fungal genus Aspergillus.</title>
        <authorList>
            <person name="de Vries R.P."/>
            <person name="Riley R."/>
            <person name="Wiebenga A."/>
            <person name="Aguilar-Osorio G."/>
            <person name="Amillis S."/>
            <person name="Uchima C.A."/>
            <person name="Anderluh G."/>
            <person name="Asadollahi M."/>
            <person name="Askin M."/>
            <person name="Barry K."/>
            <person name="Battaglia E."/>
            <person name="Bayram O."/>
            <person name="Benocci T."/>
            <person name="Braus-Stromeyer S.A."/>
            <person name="Caldana C."/>
            <person name="Canovas D."/>
            <person name="Cerqueira G.C."/>
            <person name="Chen F."/>
            <person name="Chen W."/>
            <person name="Choi C."/>
            <person name="Clum A."/>
            <person name="Dos Santos R.A."/>
            <person name="Damasio A.R."/>
            <person name="Diallinas G."/>
            <person name="Emri T."/>
            <person name="Fekete E."/>
            <person name="Flipphi M."/>
            <person name="Freyberg S."/>
            <person name="Gallo A."/>
            <person name="Gournas C."/>
            <person name="Habgood R."/>
            <person name="Hainaut M."/>
            <person name="Harispe M.L."/>
            <person name="Henrissat B."/>
            <person name="Hilden K.S."/>
            <person name="Hope R."/>
            <person name="Hossain A."/>
            <person name="Karabika E."/>
            <person name="Karaffa L."/>
            <person name="Karanyi Z."/>
            <person name="Krasevec N."/>
            <person name="Kuo A."/>
            <person name="Kusch H."/>
            <person name="LaButti K."/>
            <person name="Lagendijk E.L."/>
            <person name="Lapidus A."/>
            <person name="Levasseur A."/>
            <person name="Lindquist E."/>
            <person name="Lipzen A."/>
            <person name="Logrieco A.F."/>
            <person name="MacCabe A."/>
            <person name="Maekelae M.R."/>
            <person name="Malavazi I."/>
            <person name="Melin P."/>
            <person name="Meyer V."/>
            <person name="Mielnichuk N."/>
            <person name="Miskei M."/>
            <person name="Molnar A.P."/>
            <person name="Mule G."/>
            <person name="Ngan C.Y."/>
            <person name="Orejas M."/>
            <person name="Orosz E."/>
            <person name="Ouedraogo J.P."/>
            <person name="Overkamp K.M."/>
            <person name="Park H.-S."/>
            <person name="Perrone G."/>
            <person name="Piumi F."/>
            <person name="Punt P.J."/>
            <person name="Ram A.F."/>
            <person name="Ramon A."/>
            <person name="Rauscher S."/>
            <person name="Record E."/>
            <person name="Riano-Pachon D.M."/>
            <person name="Robert V."/>
            <person name="Roehrig J."/>
            <person name="Ruller R."/>
            <person name="Salamov A."/>
            <person name="Salih N.S."/>
            <person name="Samson R.A."/>
            <person name="Sandor E."/>
            <person name="Sanguinetti M."/>
            <person name="Schuetze T."/>
            <person name="Sepcic K."/>
            <person name="Shelest E."/>
            <person name="Sherlock G."/>
            <person name="Sophianopoulou V."/>
            <person name="Squina F.M."/>
            <person name="Sun H."/>
            <person name="Susca A."/>
            <person name="Todd R.B."/>
            <person name="Tsang A."/>
            <person name="Unkles S.E."/>
            <person name="van de Wiele N."/>
            <person name="van Rossen-Uffink D."/>
            <person name="Oliveira J.V."/>
            <person name="Vesth T.C."/>
            <person name="Visser J."/>
            <person name="Yu J.-H."/>
            <person name="Zhou M."/>
            <person name="Andersen M.R."/>
            <person name="Archer D.B."/>
            <person name="Baker S.E."/>
            <person name="Benoit I."/>
            <person name="Brakhage A.A."/>
            <person name="Braus G.H."/>
            <person name="Fischer R."/>
            <person name="Frisvad J.C."/>
            <person name="Goldman G.H."/>
            <person name="Houbraken J."/>
            <person name="Oakley B."/>
            <person name="Pocsi I."/>
            <person name="Scazzocchio C."/>
            <person name="Seiboth B."/>
            <person name="vanKuyk P.A."/>
            <person name="Wortman J."/>
            <person name="Dyer P.S."/>
            <person name="Grigoriev I.V."/>
        </authorList>
    </citation>
    <scope>NUCLEOTIDE SEQUENCE [LARGE SCALE GENOMIC DNA]</scope>
    <source>
        <strain evidence="3">CBS 593.65</strain>
    </source>
</reference>
<name>A0A1L9T9H7_9EURO</name>
<evidence type="ECO:0000313" key="2">
    <source>
        <dbReference type="EMBL" id="OJJ56087.1"/>
    </source>
</evidence>
<dbReference type="EMBL" id="KV878591">
    <property type="protein sequence ID" value="OJJ56087.1"/>
    <property type="molecule type" value="Genomic_DNA"/>
</dbReference>
<dbReference type="Pfam" id="PF00190">
    <property type="entry name" value="Cupin_1"/>
    <property type="match status" value="1"/>
</dbReference>
<dbReference type="STRING" id="1036612.A0A1L9T9H7"/>
<proteinExistence type="predicted"/>
<gene>
    <name evidence="2" type="ORF">ASPSYDRAFT_60196</name>
</gene>
<feature type="domain" description="Cupin type-1" evidence="1">
    <location>
        <begin position="39"/>
        <end position="85"/>
    </location>
</feature>
<dbReference type="Gene3D" id="2.60.120.10">
    <property type="entry name" value="Jelly Rolls"/>
    <property type="match status" value="1"/>
</dbReference>
<dbReference type="VEuPathDB" id="FungiDB:ASPSYDRAFT_60196"/>
<dbReference type="PANTHER" id="PTHR38599:SF1">
    <property type="entry name" value="CUPIN DOMAIN PROTEIN (AFU_ORTHOLOGUE AFUA_3G13620)"/>
    <property type="match status" value="1"/>
</dbReference>
<dbReference type="SUPFAM" id="SSF51182">
    <property type="entry name" value="RmlC-like cupins"/>
    <property type="match status" value="1"/>
</dbReference>
<dbReference type="GeneID" id="63765888"/>
<dbReference type="RefSeq" id="XP_040699893.1">
    <property type="nucleotide sequence ID" value="XM_040849815.1"/>
</dbReference>
<dbReference type="InterPro" id="IPR006045">
    <property type="entry name" value="Cupin_1"/>
</dbReference>
<dbReference type="Proteomes" id="UP000184356">
    <property type="component" value="Unassembled WGS sequence"/>
</dbReference>
<evidence type="ECO:0000259" key="1">
    <source>
        <dbReference type="Pfam" id="PF00190"/>
    </source>
</evidence>
<dbReference type="InterPro" id="IPR014710">
    <property type="entry name" value="RmlC-like_jellyroll"/>
</dbReference>
<dbReference type="InterPro" id="IPR011051">
    <property type="entry name" value="RmlC_Cupin_sf"/>
</dbReference>
<keyword evidence="3" id="KW-1185">Reference proteome</keyword>
<dbReference type="AlphaFoldDB" id="A0A1L9T9H7"/>